<protein>
    <submittedName>
        <fullName evidence="2">Uncharacterized protein</fullName>
    </submittedName>
</protein>
<gene>
    <name evidence="2" type="ORF">N0F65_010110</name>
</gene>
<organism evidence="2 3">
    <name type="scientific">Lagenidium giganteum</name>
    <dbReference type="NCBI Taxonomy" id="4803"/>
    <lineage>
        <taxon>Eukaryota</taxon>
        <taxon>Sar</taxon>
        <taxon>Stramenopiles</taxon>
        <taxon>Oomycota</taxon>
        <taxon>Peronosporomycetes</taxon>
        <taxon>Pythiales</taxon>
        <taxon>Pythiaceae</taxon>
    </lineage>
</organism>
<feature type="non-terminal residue" evidence="2">
    <location>
        <position position="1"/>
    </location>
</feature>
<accession>A0AAV2YG75</accession>
<keyword evidence="3" id="KW-1185">Reference proteome</keyword>
<feature type="compositionally biased region" description="Basic and acidic residues" evidence="1">
    <location>
        <begin position="51"/>
        <end position="61"/>
    </location>
</feature>
<feature type="region of interest" description="Disordered" evidence="1">
    <location>
        <begin position="43"/>
        <end position="114"/>
    </location>
</feature>
<sequence>QQQSQAAKEGTRAFSTYSFSNSSIVDDHGRRAVHERQIEGKKMKTIWNRANPDDSGRHETICSDATPEEFEKAWQATPFGKAQHKTLEDQSEHKQPPPQPQAQDEKPQQIAAKK</sequence>
<evidence type="ECO:0000313" key="3">
    <source>
        <dbReference type="Proteomes" id="UP001146120"/>
    </source>
</evidence>
<dbReference type="EMBL" id="DAKRPA010000399">
    <property type="protein sequence ID" value="DAZ92691.1"/>
    <property type="molecule type" value="Genomic_DNA"/>
</dbReference>
<name>A0AAV2YG75_9STRA</name>
<evidence type="ECO:0000256" key="1">
    <source>
        <dbReference type="SAM" id="MobiDB-lite"/>
    </source>
</evidence>
<reference evidence="2" key="2">
    <citation type="journal article" date="2023" name="Microbiol Resour">
        <title>Decontamination and Annotation of the Draft Genome Sequence of the Oomycete Lagenidium giganteum ARSEF 373.</title>
        <authorList>
            <person name="Morgan W.R."/>
            <person name="Tartar A."/>
        </authorList>
    </citation>
    <scope>NUCLEOTIDE SEQUENCE</scope>
    <source>
        <strain evidence="2">ARSEF 373</strain>
    </source>
</reference>
<dbReference type="AlphaFoldDB" id="A0AAV2YG75"/>
<evidence type="ECO:0000313" key="2">
    <source>
        <dbReference type="EMBL" id="DAZ92691.1"/>
    </source>
</evidence>
<feature type="compositionally biased region" description="Basic and acidic residues" evidence="1">
    <location>
        <begin position="85"/>
        <end position="95"/>
    </location>
</feature>
<proteinExistence type="predicted"/>
<comment type="caution">
    <text evidence="2">The sequence shown here is derived from an EMBL/GenBank/DDBJ whole genome shotgun (WGS) entry which is preliminary data.</text>
</comment>
<reference evidence="2" key="1">
    <citation type="submission" date="2022-11" db="EMBL/GenBank/DDBJ databases">
        <authorList>
            <person name="Morgan W.R."/>
            <person name="Tartar A."/>
        </authorList>
    </citation>
    <scope>NUCLEOTIDE SEQUENCE</scope>
    <source>
        <strain evidence="2">ARSEF 373</strain>
    </source>
</reference>
<dbReference type="Proteomes" id="UP001146120">
    <property type="component" value="Unassembled WGS sequence"/>
</dbReference>